<feature type="transmembrane region" description="Helical" evidence="9">
    <location>
        <begin position="567"/>
        <end position="584"/>
    </location>
</feature>
<evidence type="ECO:0000256" key="1">
    <source>
        <dbReference type="ARBA" id="ARBA00004651"/>
    </source>
</evidence>
<keyword evidence="3" id="KW-0813">Transport</keyword>
<name>A0A914XEK1_9BILA</name>
<keyword evidence="5 9" id="KW-0812">Transmembrane</keyword>
<dbReference type="GO" id="GO:0005886">
    <property type="term" value="C:plasma membrane"/>
    <property type="evidence" value="ECO:0007669"/>
    <property type="project" value="UniProtKB-SubCell"/>
</dbReference>
<organism evidence="12 13">
    <name type="scientific">Plectus sambesii</name>
    <dbReference type="NCBI Taxonomy" id="2011161"/>
    <lineage>
        <taxon>Eukaryota</taxon>
        <taxon>Metazoa</taxon>
        <taxon>Ecdysozoa</taxon>
        <taxon>Nematoda</taxon>
        <taxon>Chromadorea</taxon>
        <taxon>Plectida</taxon>
        <taxon>Plectina</taxon>
        <taxon>Plectoidea</taxon>
        <taxon>Plectidae</taxon>
        <taxon>Plectus</taxon>
    </lineage>
</organism>
<feature type="transmembrane region" description="Helical" evidence="9">
    <location>
        <begin position="434"/>
        <end position="466"/>
    </location>
</feature>
<accession>A0A914XEK1</accession>
<evidence type="ECO:0000256" key="7">
    <source>
        <dbReference type="ARBA" id="ARBA00023065"/>
    </source>
</evidence>
<evidence type="ECO:0000256" key="6">
    <source>
        <dbReference type="ARBA" id="ARBA00022989"/>
    </source>
</evidence>
<reference evidence="13" key="1">
    <citation type="submission" date="2022-11" db="UniProtKB">
        <authorList>
            <consortium name="WormBaseParasite"/>
        </authorList>
    </citation>
    <scope>IDENTIFICATION</scope>
</reference>
<evidence type="ECO:0000256" key="2">
    <source>
        <dbReference type="ARBA" id="ARBA00010993"/>
    </source>
</evidence>
<feature type="transmembrane region" description="Helical" evidence="9">
    <location>
        <begin position="590"/>
        <end position="608"/>
    </location>
</feature>
<dbReference type="PANTHER" id="PTHR11453:SF36">
    <property type="entry name" value="ANION EXCHANGE PROTEIN"/>
    <property type="match status" value="1"/>
</dbReference>
<protein>
    <submittedName>
        <fullName evidence="13">Anion exchange protein</fullName>
    </submittedName>
</protein>
<dbReference type="Gene3D" id="3.40.930.10">
    <property type="entry name" value="Mannitol-specific EII, Chain A"/>
    <property type="match status" value="1"/>
</dbReference>
<dbReference type="Pfam" id="PF00955">
    <property type="entry name" value="HCO3_cotransp"/>
    <property type="match status" value="1"/>
</dbReference>
<evidence type="ECO:0000259" key="10">
    <source>
        <dbReference type="Pfam" id="PF00955"/>
    </source>
</evidence>
<dbReference type="WBParaSite" id="PSAMB.scaffold8156size6550.g31026.t1">
    <property type="protein sequence ID" value="PSAMB.scaffold8156size6550.g31026.t1"/>
    <property type="gene ID" value="PSAMB.scaffold8156size6550.g31026"/>
</dbReference>
<keyword evidence="4" id="KW-1003">Cell membrane</keyword>
<evidence type="ECO:0000313" key="13">
    <source>
        <dbReference type="WBParaSite" id="PSAMB.scaffold8156size6550.g31026.t1"/>
    </source>
</evidence>
<feature type="transmembrane region" description="Helical" evidence="9">
    <location>
        <begin position="498"/>
        <end position="527"/>
    </location>
</feature>
<keyword evidence="8 9" id="KW-0472">Membrane</keyword>
<feature type="domain" description="Band 3 cytoplasmic" evidence="11">
    <location>
        <begin position="7"/>
        <end position="124"/>
    </location>
</feature>
<evidence type="ECO:0000256" key="9">
    <source>
        <dbReference type="SAM" id="Phobius"/>
    </source>
</evidence>
<evidence type="ECO:0000256" key="5">
    <source>
        <dbReference type="ARBA" id="ARBA00022692"/>
    </source>
</evidence>
<dbReference type="InterPro" id="IPR013769">
    <property type="entry name" value="Band3_cytoplasmic_dom"/>
</dbReference>
<comment type="subcellular location">
    <subcellularLocation>
        <location evidence="1">Cell membrane</location>
        <topology evidence="1">Multi-pass membrane protein</topology>
    </subcellularLocation>
</comment>
<dbReference type="AlphaFoldDB" id="A0A914XEK1"/>
<dbReference type="InterPro" id="IPR016152">
    <property type="entry name" value="PTrfase/Anion_transptr"/>
</dbReference>
<dbReference type="Proteomes" id="UP000887566">
    <property type="component" value="Unplaced"/>
</dbReference>
<dbReference type="GO" id="GO:0005452">
    <property type="term" value="F:solute:inorganic anion antiporter activity"/>
    <property type="evidence" value="ECO:0007669"/>
    <property type="project" value="InterPro"/>
</dbReference>
<feature type="transmembrane region" description="Helical" evidence="9">
    <location>
        <begin position="309"/>
        <end position="327"/>
    </location>
</feature>
<dbReference type="Pfam" id="PF07565">
    <property type="entry name" value="Band_3_cyto"/>
    <property type="match status" value="1"/>
</dbReference>
<evidence type="ECO:0000259" key="11">
    <source>
        <dbReference type="Pfam" id="PF07565"/>
    </source>
</evidence>
<dbReference type="SUPFAM" id="SSF55804">
    <property type="entry name" value="Phoshotransferase/anion transport protein"/>
    <property type="match status" value="1"/>
</dbReference>
<comment type="similarity">
    <text evidence="2">Belongs to the anion exchanger (TC 2.A.31) family.</text>
</comment>
<keyword evidence="6 9" id="KW-1133">Transmembrane helix</keyword>
<dbReference type="Gene3D" id="1.10.287.570">
    <property type="entry name" value="Helical hairpin bin"/>
    <property type="match status" value="1"/>
</dbReference>
<evidence type="ECO:0000256" key="8">
    <source>
        <dbReference type="ARBA" id="ARBA00023136"/>
    </source>
</evidence>
<keyword evidence="7" id="KW-0406">Ion transport</keyword>
<dbReference type="InterPro" id="IPR003020">
    <property type="entry name" value="HCO3_transpt_euk"/>
</dbReference>
<feature type="domain" description="Bicarbonate transporter-like transmembrane" evidence="10">
    <location>
        <begin position="232"/>
        <end position="624"/>
    </location>
</feature>
<evidence type="ECO:0000313" key="12">
    <source>
        <dbReference type="Proteomes" id="UP000887566"/>
    </source>
</evidence>
<keyword evidence="12" id="KW-1185">Reference proteome</keyword>
<dbReference type="PANTHER" id="PTHR11453">
    <property type="entry name" value="ANION EXCHANGE PROTEIN"/>
    <property type="match status" value="1"/>
</dbReference>
<dbReference type="GO" id="GO:0008509">
    <property type="term" value="F:monoatomic anion transmembrane transporter activity"/>
    <property type="evidence" value="ECO:0007669"/>
    <property type="project" value="InterPro"/>
</dbReference>
<proteinExistence type="inferred from homology"/>
<evidence type="ECO:0000256" key="3">
    <source>
        <dbReference type="ARBA" id="ARBA00022448"/>
    </source>
</evidence>
<feature type="transmembrane region" description="Helical" evidence="9">
    <location>
        <begin position="393"/>
        <end position="413"/>
    </location>
</feature>
<feature type="transmembrane region" description="Helical" evidence="9">
    <location>
        <begin position="347"/>
        <end position="365"/>
    </location>
</feature>
<feature type="transmembrane region" description="Helical" evidence="9">
    <location>
        <begin position="207"/>
        <end position="225"/>
    </location>
</feature>
<dbReference type="GO" id="GO:0008510">
    <property type="term" value="F:sodium:bicarbonate symporter activity"/>
    <property type="evidence" value="ECO:0007669"/>
    <property type="project" value="TreeGrafter"/>
</dbReference>
<dbReference type="GO" id="GO:0051453">
    <property type="term" value="P:regulation of intracellular pH"/>
    <property type="evidence" value="ECO:0007669"/>
    <property type="project" value="TreeGrafter"/>
</dbReference>
<dbReference type="InterPro" id="IPR011531">
    <property type="entry name" value="HCO3_transpt-like_TM_dom"/>
</dbReference>
<evidence type="ECO:0000256" key="4">
    <source>
        <dbReference type="ARBA" id="ARBA00022475"/>
    </source>
</evidence>
<sequence length="657" mass="73194">MVAQAADYLLKKLPDGTEGAAIFTAKAQPLQKSAFAFVRLSEPLYADQLLEASLPIRFFVFIMTPTYVHDVHESALNLGRTFGVLLTDEVYKSVAYRAKEVHDLCHGVDELLSSSLVIPPGKWGPLQALEPPDRVDNQNQRRALASKLANEHADDKHHSPVTSGLIRTGRLFGGLIADIKRKKPHFKSDFTDALKWRNINQTIATSLFLYLALLTNIVTFGALMSNQLQGQMISVLFIMQAFESVLNIAVEAPLTANPEKLLDSPCTCEWSGNSESNIAYIYGQQNFTKSCLMKNGTLTGDQCRFKPDIFLFSLLLFFGTFLLIVLLKAIKTSRFFSTTVREMISNFSSVIAIVLLTVVAHTVGLDLPTLDVPTELKPTYPERDWVVQPIGKIPLWVCAATIIPAMLFSILIFMDQQITAVIVNRKDNKLKKGFGYHLDLLVLSVTIMVCATLGIPFFVAATVLSISHVHSLRRESTVAAPGERPTFLGTNEQRVTGLVAALLIGATVFLAPIIRLIPTAVLFGVFLHMGYASLQGQQLIDRLLLLLMPVKYQPDYPFLRLVRLRRVHLFTFIQLACLAILLIVKNVQSIALLFPLMLLVITIVRKLLELIFTTKELCALDDEVPTWRQLNSRSSKVTPNADPVEFGTFHYEDKIVN</sequence>